<comment type="cofactor">
    <cofactor evidence="1">
        <name>Mg(2+)</name>
        <dbReference type="ChEBI" id="CHEBI:18420"/>
    </cofactor>
</comment>
<dbReference type="Proteomes" id="UP000184512">
    <property type="component" value="Unassembled WGS sequence"/>
</dbReference>
<dbReference type="NCBIfam" id="TIGR02009">
    <property type="entry name" value="PGMB-YQAB-SF"/>
    <property type="match status" value="1"/>
</dbReference>
<evidence type="ECO:0000256" key="7">
    <source>
        <dbReference type="ARBA" id="ARBA00023277"/>
    </source>
</evidence>
<dbReference type="EC" id="5.4.2.6" evidence="9"/>
<comment type="similarity">
    <text evidence="2">Belongs to the HAD-like hydrolase superfamily. CbbY/CbbZ/Gph/YieH family.</text>
</comment>
<keyword evidence="12" id="KW-1185">Reference proteome</keyword>
<accession>A0A1M6C2B0</accession>
<keyword evidence="7" id="KW-0119">Carbohydrate metabolism</keyword>
<dbReference type="InterPro" id="IPR036412">
    <property type="entry name" value="HAD-like_sf"/>
</dbReference>
<dbReference type="InterPro" id="IPR023198">
    <property type="entry name" value="PGP-like_dom2"/>
</dbReference>
<dbReference type="PANTHER" id="PTHR46193">
    <property type="entry name" value="6-PHOSPHOGLUCONATE PHOSPHATASE"/>
    <property type="match status" value="1"/>
</dbReference>
<protein>
    <recommendedName>
        <fullName evidence="10">Beta-phosphoglucomutase</fullName>
        <ecNumber evidence="9">5.4.2.6</ecNumber>
    </recommendedName>
</protein>
<gene>
    <name evidence="11" type="ORF">SAMN02745244_00591</name>
</gene>
<dbReference type="AlphaFoldDB" id="A0A1M6C2B0"/>
<dbReference type="SUPFAM" id="SSF56784">
    <property type="entry name" value="HAD-like"/>
    <property type="match status" value="1"/>
</dbReference>
<dbReference type="SFLD" id="SFLDG01129">
    <property type="entry name" value="C1.5:_HAD__Beta-PGM__Phosphata"/>
    <property type="match status" value="1"/>
</dbReference>
<dbReference type="Pfam" id="PF00702">
    <property type="entry name" value="Hydrolase"/>
    <property type="match status" value="1"/>
</dbReference>
<evidence type="ECO:0000256" key="5">
    <source>
        <dbReference type="ARBA" id="ARBA00022842"/>
    </source>
</evidence>
<evidence type="ECO:0000256" key="10">
    <source>
        <dbReference type="ARBA" id="ARBA00044991"/>
    </source>
</evidence>
<dbReference type="InterPro" id="IPR051600">
    <property type="entry name" value="Beta-PGM-like"/>
</dbReference>
<evidence type="ECO:0000256" key="2">
    <source>
        <dbReference type="ARBA" id="ARBA00006171"/>
    </source>
</evidence>
<dbReference type="GO" id="GO:0016787">
    <property type="term" value="F:hydrolase activity"/>
    <property type="evidence" value="ECO:0007669"/>
    <property type="project" value="UniProtKB-KW"/>
</dbReference>
<sequence length="238" mass="25318">MTWSNYRAILFDLDGVITPTAEVHMRAWRQVFEPFLTGLPDQEPYTEHDYFTHIDGKARIDGVRDLLASRGLVLPEGSPDDDPASETVVSLGNRKNQAFRQIITDERIRPYPGSEELVRELAAAGFRLAIVSSSRNARVVLESTGLADLFEVVVDGEVVAHDDIEGKPAPDAFKHAAALLGVPENVCVVVEDATVGVEAGAAGGFGLVIGVDRGTGADALLAAGADLVVTDLSELVGA</sequence>
<comment type="catalytic activity">
    <reaction evidence="8">
        <text>beta-D-glucose 1-phosphate = beta-D-glucose 6-phosphate</text>
        <dbReference type="Rhea" id="RHEA:20113"/>
        <dbReference type="ChEBI" id="CHEBI:57684"/>
        <dbReference type="ChEBI" id="CHEBI:58247"/>
        <dbReference type="EC" id="5.4.2.6"/>
    </reaction>
</comment>
<dbReference type="PRINTS" id="PR00413">
    <property type="entry name" value="HADHALOGNASE"/>
</dbReference>
<dbReference type="PANTHER" id="PTHR46193:SF18">
    <property type="entry name" value="HEXITOL PHOSPHATASE B"/>
    <property type="match status" value="1"/>
</dbReference>
<evidence type="ECO:0000256" key="6">
    <source>
        <dbReference type="ARBA" id="ARBA00023235"/>
    </source>
</evidence>
<name>A0A1M6C2B0_9ACTN</name>
<proteinExistence type="inferred from homology"/>
<reference evidence="12" key="1">
    <citation type="submission" date="2016-11" db="EMBL/GenBank/DDBJ databases">
        <authorList>
            <person name="Varghese N."/>
            <person name="Submissions S."/>
        </authorList>
    </citation>
    <scope>NUCLEOTIDE SEQUENCE [LARGE SCALE GENOMIC DNA]</scope>
    <source>
        <strain evidence="12">DSM 12906</strain>
    </source>
</reference>
<evidence type="ECO:0000256" key="4">
    <source>
        <dbReference type="ARBA" id="ARBA00022723"/>
    </source>
</evidence>
<dbReference type="RefSeq" id="WP_073186063.1">
    <property type="nucleotide sequence ID" value="NZ_FQZG01000008.1"/>
</dbReference>
<evidence type="ECO:0000313" key="12">
    <source>
        <dbReference type="Proteomes" id="UP000184512"/>
    </source>
</evidence>
<evidence type="ECO:0000256" key="3">
    <source>
        <dbReference type="ARBA" id="ARBA00022553"/>
    </source>
</evidence>
<keyword evidence="3" id="KW-0597">Phosphoprotein</keyword>
<dbReference type="InterPro" id="IPR010976">
    <property type="entry name" value="B-phosphoglucomutase_hydrolase"/>
</dbReference>
<dbReference type="Gene3D" id="3.40.50.1000">
    <property type="entry name" value="HAD superfamily/HAD-like"/>
    <property type="match status" value="1"/>
</dbReference>
<evidence type="ECO:0000256" key="1">
    <source>
        <dbReference type="ARBA" id="ARBA00001946"/>
    </source>
</evidence>
<keyword evidence="6" id="KW-0413">Isomerase</keyword>
<dbReference type="InterPro" id="IPR006439">
    <property type="entry name" value="HAD-SF_hydro_IA"/>
</dbReference>
<dbReference type="GO" id="GO:0008801">
    <property type="term" value="F:beta-phosphoglucomutase activity"/>
    <property type="evidence" value="ECO:0007669"/>
    <property type="project" value="UniProtKB-EC"/>
</dbReference>
<dbReference type="GO" id="GO:0046872">
    <property type="term" value="F:metal ion binding"/>
    <property type="evidence" value="ECO:0007669"/>
    <property type="project" value="UniProtKB-KW"/>
</dbReference>
<dbReference type="OrthoDB" id="9797743at2"/>
<evidence type="ECO:0000256" key="9">
    <source>
        <dbReference type="ARBA" id="ARBA00044968"/>
    </source>
</evidence>
<dbReference type="STRING" id="1123357.SAMN02745244_00591"/>
<organism evidence="11 12">
    <name type="scientific">Tessaracoccus bendigoensis DSM 12906</name>
    <dbReference type="NCBI Taxonomy" id="1123357"/>
    <lineage>
        <taxon>Bacteria</taxon>
        <taxon>Bacillati</taxon>
        <taxon>Actinomycetota</taxon>
        <taxon>Actinomycetes</taxon>
        <taxon>Propionibacteriales</taxon>
        <taxon>Propionibacteriaceae</taxon>
        <taxon>Tessaracoccus</taxon>
    </lineage>
</organism>
<keyword evidence="5" id="KW-0460">Magnesium</keyword>
<dbReference type="SFLD" id="SFLDS00003">
    <property type="entry name" value="Haloacid_Dehalogenase"/>
    <property type="match status" value="1"/>
</dbReference>
<dbReference type="NCBIfam" id="TIGR01509">
    <property type="entry name" value="HAD-SF-IA-v3"/>
    <property type="match status" value="1"/>
</dbReference>
<dbReference type="EMBL" id="FQZG01000008">
    <property type="protein sequence ID" value="SHI55140.1"/>
    <property type="molecule type" value="Genomic_DNA"/>
</dbReference>
<evidence type="ECO:0000313" key="11">
    <source>
        <dbReference type="EMBL" id="SHI55140.1"/>
    </source>
</evidence>
<evidence type="ECO:0000256" key="8">
    <source>
        <dbReference type="ARBA" id="ARBA00044926"/>
    </source>
</evidence>
<keyword evidence="4" id="KW-0479">Metal-binding</keyword>
<keyword evidence="11" id="KW-0378">Hydrolase</keyword>
<dbReference type="Gene3D" id="1.10.150.240">
    <property type="entry name" value="Putative phosphatase, domain 2"/>
    <property type="match status" value="1"/>
</dbReference>
<dbReference type="InterPro" id="IPR023214">
    <property type="entry name" value="HAD_sf"/>
</dbReference>